<organism evidence="2 3">
    <name type="scientific">Caenorhabditis tropicalis</name>
    <dbReference type="NCBI Taxonomy" id="1561998"/>
    <lineage>
        <taxon>Eukaryota</taxon>
        <taxon>Metazoa</taxon>
        <taxon>Ecdysozoa</taxon>
        <taxon>Nematoda</taxon>
        <taxon>Chromadorea</taxon>
        <taxon>Rhabditida</taxon>
        <taxon>Rhabditina</taxon>
        <taxon>Rhabditomorpha</taxon>
        <taxon>Rhabditoidea</taxon>
        <taxon>Rhabditidae</taxon>
        <taxon>Peloderinae</taxon>
        <taxon>Caenorhabditis</taxon>
    </lineage>
</organism>
<keyword evidence="2" id="KW-1185">Reference proteome</keyword>
<evidence type="ECO:0000259" key="1">
    <source>
        <dbReference type="Pfam" id="PF07735"/>
    </source>
</evidence>
<dbReference type="InterPro" id="IPR012885">
    <property type="entry name" value="F-box_Sdz-33"/>
</dbReference>
<reference evidence="3" key="1">
    <citation type="submission" date="2016-11" db="UniProtKB">
        <authorList>
            <consortium name="WormBaseParasite"/>
        </authorList>
    </citation>
    <scope>IDENTIFICATION</scope>
</reference>
<dbReference type="Pfam" id="PF07735">
    <property type="entry name" value="FBA_2"/>
    <property type="match status" value="1"/>
</dbReference>
<dbReference type="eggNOG" id="ENOG502TJTA">
    <property type="taxonomic scope" value="Eukaryota"/>
</dbReference>
<accession>A0A1I7TT58</accession>
<feature type="domain" description="Sdz-33 F-box" evidence="1">
    <location>
        <begin position="170"/>
        <end position="229"/>
    </location>
</feature>
<evidence type="ECO:0000313" key="2">
    <source>
        <dbReference type="Proteomes" id="UP000095282"/>
    </source>
</evidence>
<sequence length="309" mass="36242">MLSLCSKRTQKWIKSNRFPRDSLNIKVALSKGERVYLDSKTEFMTFNFTSDKLKMIHSMEIGDSRIPMSVEKDGQYAASNLFFDDKIEGIRVLSEYLCWFFDIDISSVFISKYSNSNDPMKIMDWVVGRQNKSEYFVTEPDEKNDGTSDHVANYLLSKVNHCANGVFNFKLSPNFETNLEFEGELLQIRNCHWFTLDNLFSVNCLILTLGETLLTNCNMNEFLKHWMTSGLKFKEICIEMEEVITDDLFFEIEVVEQPEDVERVYESHFGLTTIYGGFDIQRNDGVWATIDHNRFEESRQFFMIIWDEQ</sequence>
<evidence type="ECO:0000313" key="3">
    <source>
        <dbReference type="WBParaSite" id="Csp11.Scaffold629.g11520.t1"/>
    </source>
</evidence>
<dbReference type="AlphaFoldDB" id="A0A1I7TT58"/>
<dbReference type="WBParaSite" id="Csp11.Scaffold629.g11520.t1">
    <property type="protein sequence ID" value="Csp11.Scaffold629.g11520.t1"/>
    <property type="gene ID" value="Csp11.Scaffold629.g11520"/>
</dbReference>
<dbReference type="Proteomes" id="UP000095282">
    <property type="component" value="Unplaced"/>
</dbReference>
<protein>
    <submittedName>
        <fullName evidence="3">FBA_2 domain-containing protein</fullName>
    </submittedName>
</protein>
<name>A0A1I7TT58_9PELO</name>
<proteinExistence type="predicted"/>
<dbReference type="PANTHER" id="PTHR21503">
    <property type="entry name" value="F-BOX-CONTAINING HYPOTHETICAL PROTEIN C.ELEGANS"/>
    <property type="match status" value="1"/>
</dbReference>